<keyword evidence="11" id="KW-1185">Reference proteome</keyword>
<keyword evidence="6 9" id="KW-1133">Transmembrane helix</keyword>
<dbReference type="Gene3D" id="3.10.450.320">
    <property type="entry name" value="Mitochondrial import inner membrane translocase subunit Tim21"/>
    <property type="match status" value="1"/>
</dbReference>
<evidence type="ECO:0000256" key="3">
    <source>
        <dbReference type="ARBA" id="ARBA00020726"/>
    </source>
</evidence>
<dbReference type="InterPro" id="IPR038552">
    <property type="entry name" value="Tim21_IMS_sf"/>
</dbReference>
<dbReference type="GO" id="GO:0005744">
    <property type="term" value="C:TIM23 mitochondrial import inner membrane translocase complex"/>
    <property type="evidence" value="ECO:0007669"/>
    <property type="project" value="UniProtKB-UniRule"/>
</dbReference>
<evidence type="ECO:0000256" key="8">
    <source>
        <dbReference type="ARBA" id="ARBA00023136"/>
    </source>
</evidence>
<sequence>MRRKDVIPIVWRCYSTEENLKKKKSSLLAADEMEWKDMTKGQKLVQSGKMFGYSWVIVVGVGLISVASYFVTDEILNTRRDNKIYEKTLQYCKASDELIYLIGEPIKGPTELEGWNSRGNRRSIKSYPIEDSECRFQRFSVQGSSRTARITSETYKCSESEDGLEFMVLYADVAGKKRLFLVDNRVRGPPKKRGWGLGLIKPKRGGISAAV</sequence>
<dbReference type="AlphaFoldDB" id="A0AAD5U6E1"/>
<evidence type="ECO:0000256" key="1">
    <source>
        <dbReference type="ARBA" id="ARBA00004304"/>
    </source>
</evidence>
<gene>
    <name evidence="10" type="ORF">HK099_005950</name>
</gene>
<dbReference type="Pfam" id="PF08294">
    <property type="entry name" value="TIM21"/>
    <property type="match status" value="1"/>
</dbReference>
<keyword evidence="4 9" id="KW-0812">Transmembrane</keyword>
<dbReference type="Proteomes" id="UP001211065">
    <property type="component" value="Unassembled WGS sequence"/>
</dbReference>
<comment type="similarity">
    <text evidence="2 9">Belongs to the TIM21 family.</text>
</comment>
<dbReference type="InterPro" id="IPR013261">
    <property type="entry name" value="Tim21"/>
</dbReference>
<keyword evidence="9" id="KW-0813">Transport</keyword>
<evidence type="ECO:0000256" key="4">
    <source>
        <dbReference type="ARBA" id="ARBA00022692"/>
    </source>
</evidence>
<evidence type="ECO:0000256" key="6">
    <source>
        <dbReference type="ARBA" id="ARBA00022989"/>
    </source>
</evidence>
<dbReference type="PANTHER" id="PTHR13032">
    <property type="entry name" value="MITOCHONDRIAL IMPORT INNER MEMBRANE TRANSLOCASE SUBUNIT TIM21"/>
    <property type="match status" value="1"/>
</dbReference>
<keyword evidence="7 9" id="KW-0496">Mitochondrion</keyword>
<keyword evidence="9" id="KW-0999">Mitochondrion inner membrane</keyword>
<keyword evidence="5" id="KW-0809">Transit peptide</keyword>
<reference evidence="10" key="1">
    <citation type="submission" date="2020-05" db="EMBL/GenBank/DDBJ databases">
        <title>Phylogenomic resolution of chytrid fungi.</title>
        <authorList>
            <person name="Stajich J.E."/>
            <person name="Amses K."/>
            <person name="Simmons R."/>
            <person name="Seto K."/>
            <person name="Myers J."/>
            <person name="Bonds A."/>
            <person name="Quandt C.A."/>
            <person name="Barry K."/>
            <person name="Liu P."/>
            <person name="Grigoriev I."/>
            <person name="Longcore J.E."/>
            <person name="James T.Y."/>
        </authorList>
    </citation>
    <scope>NUCLEOTIDE SEQUENCE</scope>
    <source>
        <strain evidence="10">JEL0476</strain>
    </source>
</reference>
<evidence type="ECO:0000313" key="11">
    <source>
        <dbReference type="Proteomes" id="UP001211065"/>
    </source>
</evidence>
<proteinExistence type="inferred from homology"/>
<dbReference type="EMBL" id="JADGJW010000049">
    <property type="protein sequence ID" value="KAJ3225894.1"/>
    <property type="molecule type" value="Genomic_DNA"/>
</dbReference>
<evidence type="ECO:0000256" key="9">
    <source>
        <dbReference type="RuleBase" id="RU367142"/>
    </source>
</evidence>
<comment type="subunit">
    <text evidence="9">Component of the TIM23 complex.</text>
</comment>
<keyword evidence="9" id="KW-0811">Translocation</keyword>
<accession>A0AAD5U6E1</accession>
<comment type="subcellular location">
    <subcellularLocation>
        <location evidence="9">Mitochondrion inner membrane</location>
        <topology evidence="9">Single-pass membrane protein</topology>
    </subcellularLocation>
    <subcellularLocation>
        <location evidence="1">Mitochondrion membrane</location>
        <topology evidence="1">Single-pass membrane protein</topology>
    </subcellularLocation>
</comment>
<dbReference type="PANTHER" id="PTHR13032:SF6">
    <property type="entry name" value="MITOCHONDRIAL IMPORT INNER MEMBRANE TRANSLOCASE SUBUNIT TIM21"/>
    <property type="match status" value="1"/>
</dbReference>
<keyword evidence="9" id="KW-0653">Protein transport</keyword>
<feature type="transmembrane region" description="Helical" evidence="9">
    <location>
        <begin position="50"/>
        <end position="71"/>
    </location>
</feature>
<organism evidence="10 11">
    <name type="scientific">Clydaea vesicula</name>
    <dbReference type="NCBI Taxonomy" id="447962"/>
    <lineage>
        <taxon>Eukaryota</taxon>
        <taxon>Fungi</taxon>
        <taxon>Fungi incertae sedis</taxon>
        <taxon>Chytridiomycota</taxon>
        <taxon>Chytridiomycota incertae sedis</taxon>
        <taxon>Chytridiomycetes</taxon>
        <taxon>Lobulomycetales</taxon>
        <taxon>Lobulomycetaceae</taxon>
        <taxon>Clydaea</taxon>
    </lineage>
</organism>
<evidence type="ECO:0000313" key="10">
    <source>
        <dbReference type="EMBL" id="KAJ3225894.1"/>
    </source>
</evidence>
<evidence type="ECO:0000256" key="2">
    <source>
        <dbReference type="ARBA" id="ARBA00010867"/>
    </source>
</evidence>
<comment type="function">
    <text evidence="9">Essential component of the TIM23 complex, a complex that mediates the translocation of transit peptide-containing proteins across the mitochondrial inner membrane.</text>
</comment>
<evidence type="ECO:0000256" key="5">
    <source>
        <dbReference type="ARBA" id="ARBA00022946"/>
    </source>
</evidence>
<name>A0AAD5U6E1_9FUNG</name>
<dbReference type="GO" id="GO:0030150">
    <property type="term" value="P:protein import into mitochondrial matrix"/>
    <property type="evidence" value="ECO:0007669"/>
    <property type="project" value="UniProtKB-UniRule"/>
</dbReference>
<keyword evidence="8 9" id="KW-0472">Membrane</keyword>
<evidence type="ECO:0000256" key="7">
    <source>
        <dbReference type="ARBA" id="ARBA00023128"/>
    </source>
</evidence>
<comment type="caution">
    <text evidence="10">The sequence shown here is derived from an EMBL/GenBank/DDBJ whole genome shotgun (WGS) entry which is preliminary data.</text>
</comment>
<protein>
    <recommendedName>
        <fullName evidence="3 9">Mitochondrial import inner membrane translocase subunit Tim21</fullName>
    </recommendedName>
</protein>